<dbReference type="InterPro" id="IPR042245">
    <property type="entry name" value="Tgt2/MlaC_sf"/>
</dbReference>
<dbReference type="Gene3D" id="3.10.450.710">
    <property type="entry name" value="Tgt2/MlaC"/>
    <property type="match status" value="1"/>
</dbReference>
<dbReference type="EMBL" id="FAXN01000046">
    <property type="protein sequence ID" value="CUV65804.1"/>
    <property type="molecule type" value="Genomic_DNA"/>
</dbReference>
<evidence type="ECO:0000256" key="1">
    <source>
        <dbReference type="SAM" id="SignalP"/>
    </source>
</evidence>
<dbReference type="PANTHER" id="PTHR36573:SF1">
    <property type="entry name" value="INTERMEMBRANE PHOSPHOLIPID TRANSPORT SYSTEM BINDING PROTEIN MLAC"/>
    <property type="match status" value="1"/>
</dbReference>
<dbReference type="AlphaFoldDB" id="A0A0S4XPB1"/>
<reference evidence="2" key="1">
    <citation type="submission" date="2015-11" db="EMBL/GenBank/DDBJ databases">
        <authorList>
            <person name="Zhang Y."/>
            <person name="Guo Z."/>
        </authorList>
    </citation>
    <scope>NUCLEOTIDE SEQUENCE</scope>
    <source>
        <strain evidence="2">BN30871</strain>
    </source>
</reference>
<proteinExistence type="predicted"/>
<organism evidence="2">
    <name type="scientific">Sulfurovum sp. enrichment culture clone C5</name>
    <dbReference type="NCBI Taxonomy" id="497650"/>
    <lineage>
        <taxon>Bacteria</taxon>
        <taxon>Pseudomonadati</taxon>
        <taxon>Campylobacterota</taxon>
        <taxon>Epsilonproteobacteria</taxon>
        <taxon>Campylobacterales</taxon>
        <taxon>Sulfurovaceae</taxon>
        <taxon>Sulfurovum</taxon>
        <taxon>environmental samples</taxon>
    </lineage>
</organism>
<dbReference type="Pfam" id="PF05494">
    <property type="entry name" value="MlaC"/>
    <property type="match status" value="1"/>
</dbReference>
<feature type="chain" id="PRO_5006629825" evidence="1">
    <location>
        <begin position="21"/>
        <end position="191"/>
    </location>
</feature>
<evidence type="ECO:0000313" key="2">
    <source>
        <dbReference type="EMBL" id="CUV65804.1"/>
    </source>
</evidence>
<keyword evidence="1" id="KW-0732">Signal</keyword>
<dbReference type="InterPro" id="IPR008869">
    <property type="entry name" value="MlaC/ttg2D"/>
</dbReference>
<protein>
    <submittedName>
        <fullName evidence="2">Putative ABC transporter, auxiliary component, putative ATP-dependent toluene efflux transporter</fullName>
    </submittedName>
</protein>
<gene>
    <name evidence="2" type="ORF">BN3087_450034</name>
</gene>
<sequence>MKNIIKLAIMALLLSMPAFAFKQNDIESGMKSKIDKVLVVLKKKESNTQKGQQIISVMDPVFDYNLMSKLSLGSNTWSSLSPNQQKEFMKLFVAKLKQSYIDKLDLYHNQIVVYKGVKPYQNGRLQLQTELSGKGETYKINYNFYNNNGNWLIYDVVLDGVSIVQTYRQQFAGILKEKNFDQLLVQLKTKK</sequence>
<feature type="signal peptide" evidence="1">
    <location>
        <begin position="1"/>
        <end position="20"/>
    </location>
</feature>
<name>A0A0S4XPB1_9BACT</name>
<dbReference type="PANTHER" id="PTHR36573">
    <property type="entry name" value="INTERMEMBRANE PHOSPHOLIPID TRANSPORT SYSTEM BINDING PROTEIN MLAC"/>
    <property type="match status" value="1"/>
</dbReference>
<accession>A0A0S4XPB1</accession>